<organism evidence="1 2">
    <name type="scientific">Xanthomarina gelatinilytica</name>
    <dbReference type="NCBI Taxonomy" id="1137281"/>
    <lineage>
        <taxon>Bacteria</taxon>
        <taxon>Pseudomonadati</taxon>
        <taxon>Bacteroidota</taxon>
        <taxon>Flavobacteriia</taxon>
        <taxon>Flavobacteriales</taxon>
        <taxon>Flavobacteriaceae</taxon>
        <taxon>Xanthomarina</taxon>
    </lineage>
</organism>
<accession>M7MG98</accession>
<sequence length="45" mass="5584">MYQDKRTSTFYKFKFCYCFYNLKSQFKLSLKYTCFNKIPKPHKPA</sequence>
<evidence type="ECO:0000313" key="1">
    <source>
        <dbReference type="EMBL" id="EMQ93820.1"/>
    </source>
</evidence>
<proteinExistence type="predicted"/>
<protein>
    <submittedName>
        <fullName evidence="1">Uncharacterized protein</fullName>
    </submittedName>
</protein>
<dbReference type="Proteomes" id="UP000012024">
    <property type="component" value="Unassembled WGS sequence"/>
</dbReference>
<gene>
    <name evidence="1" type="ORF">D778_01407</name>
</gene>
<dbReference type="EMBL" id="ANLA01000029">
    <property type="protein sequence ID" value="EMQ93820.1"/>
    <property type="molecule type" value="Genomic_DNA"/>
</dbReference>
<dbReference type="AlphaFoldDB" id="M7MG98"/>
<evidence type="ECO:0000313" key="2">
    <source>
        <dbReference type="Proteomes" id="UP000012024"/>
    </source>
</evidence>
<comment type="caution">
    <text evidence="1">The sequence shown here is derived from an EMBL/GenBank/DDBJ whole genome shotgun (WGS) entry which is preliminary data.</text>
</comment>
<keyword evidence="2" id="KW-1185">Reference proteome</keyword>
<name>M7MG98_9FLAO</name>
<reference evidence="1 2" key="1">
    <citation type="submission" date="2012-12" db="EMBL/GenBank/DDBJ databases">
        <title>Genome assembly of Formosa sp. AK20.</title>
        <authorList>
            <person name="Kumar R."/>
            <person name="Khatri I."/>
            <person name="Vaidya B."/>
            <person name="Subramanian S."/>
            <person name="Pinnaka A."/>
        </authorList>
    </citation>
    <scope>NUCLEOTIDE SEQUENCE [LARGE SCALE GENOMIC DNA]</scope>
    <source>
        <strain evidence="1 2">AK20</strain>
    </source>
</reference>